<keyword evidence="5" id="KW-0539">Nucleus</keyword>
<protein>
    <submittedName>
        <fullName evidence="7">COP9 signalosome complex subunit 8</fullName>
    </submittedName>
</protein>
<gene>
    <name evidence="7" type="ORF">N7539_003064</name>
</gene>
<name>A0A9W9XH30_9EURO</name>
<evidence type="ECO:0000256" key="2">
    <source>
        <dbReference type="ARBA" id="ARBA00004496"/>
    </source>
</evidence>
<dbReference type="Proteomes" id="UP001148312">
    <property type="component" value="Unassembled WGS sequence"/>
</dbReference>
<sequence>MELPPLSLTQLSTVVASNLLPSQLFEVLSQYESEAVLMSSDLTRVGSESENQQLLSAFYSSFFFAHLLTNQLSEARALTQRMPDAFRDRDATIQNCVGLLRALWQTQHDQVYQILRELPWPRDTQPLVRRYDHFFQDKTLIAVSKCYEAIRPAVAATYLGLNPQAVESGEPSVIEKFTSCGWKWDPTAKLLFPSPIVVQTGVQPTSSGFFDTMALLGNR</sequence>
<dbReference type="GO" id="GO:0000338">
    <property type="term" value="P:protein deneddylation"/>
    <property type="evidence" value="ECO:0007669"/>
    <property type="project" value="InterPro"/>
</dbReference>
<dbReference type="GO" id="GO:0010387">
    <property type="term" value="P:COP9 signalosome assembly"/>
    <property type="evidence" value="ECO:0007669"/>
    <property type="project" value="InterPro"/>
</dbReference>
<evidence type="ECO:0000259" key="6">
    <source>
        <dbReference type="Pfam" id="PF10075"/>
    </source>
</evidence>
<dbReference type="PANTHER" id="PTHR13339:SF0">
    <property type="entry name" value="COP9 SIGNALOSOME COMPLEX SUBUNIT 8"/>
    <property type="match status" value="1"/>
</dbReference>
<dbReference type="GO" id="GO:0005737">
    <property type="term" value="C:cytoplasm"/>
    <property type="evidence" value="ECO:0007669"/>
    <property type="project" value="UniProtKB-SubCell"/>
</dbReference>
<evidence type="ECO:0000256" key="5">
    <source>
        <dbReference type="ARBA" id="ARBA00023242"/>
    </source>
</evidence>
<dbReference type="InterPro" id="IPR033464">
    <property type="entry name" value="CSN8_PSD8_EIF3K"/>
</dbReference>
<evidence type="ECO:0000256" key="4">
    <source>
        <dbReference type="ARBA" id="ARBA00022790"/>
    </source>
</evidence>
<dbReference type="GeneID" id="81622916"/>
<reference evidence="7" key="1">
    <citation type="submission" date="2022-12" db="EMBL/GenBank/DDBJ databases">
        <authorList>
            <person name="Petersen C."/>
        </authorList>
    </citation>
    <scope>NUCLEOTIDE SEQUENCE</scope>
    <source>
        <strain evidence="7">IBT 30728</strain>
    </source>
</reference>
<organism evidence="7 8">
    <name type="scientific">Penicillium diatomitis</name>
    <dbReference type="NCBI Taxonomy" id="2819901"/>
    <lineage>
        <taxon>Eukaryota</taxon>
        <taxon>Fungi</taxon>
        <taxon>Dikarya</taxon>
        <taxon>Ascomycota</taxon>
        <taxon>Pezizomycotina</taxon>
        <taxon>Eurotiomycetes</taxon>
        <taxon>Eurotiomycetidae</taxon>
        <taxon>Eurotiales</taxon>
        <taxon>Aspergillaceae</taxon>
        <taxon>Penicillium</taxon>
    </lineage>
</organism>
<feature type="domain" description="CSN8/PSMD8/EIF3K" evidence="6">
    <location>
        <begin position="56"/>
        <end position="192"/>
    </location>
</feature>
<evidence type="ECO:0000313" key="7">
    <source>
        <dbReference type="EMBL" id="KAJ5491497.1"/>
    </source>
</evidence>
<evidence type="ECO:0000313" key="8">
    <source>
        <dbReference type="Proteomes" id="UP001148312"/>
    </source>
</evidence>
<dbReference type="AlphaFoldDB" id="A0A9W9XH30"/>
<evidence type="ECO:0000256" key="3">
    <source>
        <dbReference type="ARBA" id="ARBA00022490"/>
    </source>
</evidence>
<dbReference type="PANTHER" id="PTHR13339">
    <property type="entry name" value="COP9 SIGNALOSOME COMPLEX SUBUNIT 8"/>
    <property type="match status" value="1"/>
</dbReference>
<comment type="caution">
    <text evidence="7">The sequence shown here is derived from an EMBL/GenBank/DDBJ whole genome shotgun (WGS) entry which is preliminary data.</text>
</comment>
<keyword evidence="4" id="KW-0736">Signalosome</keyword>
<dbReference type="GO" id="GO:0008180">
    <property type="term" value="C:COP9 signalosome"/>
    <property type="evidence" value="ECO:0007669"/>
    <property type="project" value="UniProtKB-KW"/>
</dbReference>
<keyword evidence="8" id="KW-1185">Reference proteome</keyword>
<dbReference type="Pfam" id="PF10075">
    <property type="entry name" value="CSN8_PSD8_EIF3K"/>
    <property type="match status" value="1"/>
</dbReference>
<feature type="non-terminal residue" evidence="7">
    <location>
        <position position="1"/>
    </location>
</feature>
<reference evidence="7" key="2">
    <citation type="journal article" date="2023" name="IMA Fungus">
        <title>Comparative genomic study of the Penicillium genus elucidates a diverse pangenome and 15 lateral gene transfer events.</title>
        <authorList>
            <person name="Petersen C."/>
            <person name="Sorensen T."/>
            <person name="Nielsen M.R."/>
            <person name="Sondergaard T.E."/>
            <person name="Sorensen J.L."/>
            <person name="Fitzpatrick D.A."/>
            <person name="Frisvad J.C."/>
            <person name="Nielsen K.L."/>
        </authorList>
    </citation>
    <scope>NUCLEOTIDE SEQUENCE</scope>
    <source>
        <strain evidence="7">IBT 30728</strain>
    </source>
</reference>
<dbReference type="EMBL" id="JAPWDQ010000003">
    <property type="protein sequence ID" value="KAJ5491497.1"/>
    <property type="molecule type" value="Genomic_DNA"/>
</dbReference>
<dbReference type="RefSeq" id="XP_056792626.1">
    <property type="nucleotide sequence ID" value="XM_056932667.1"/>
</dbReference>
<proteinExistence type="predicted"/>
<evidence type="ECO:0000256" key="1">
    <source>
        <dbReference type="ARBA" id="ARBA00004123"/>
    </source>
</evidence>
<accession>A0A9W9XH30</accession>
<comment type="subcellular location">
    <subcellularLocation>
        <location evidence="2">Cytoplasm</location>
    </subcellularLocation>
    <subcellularLocation>
        <location evidence="1">Nucleus</location>
    </subcellularLocation>
</comment>
<dbReference type="InterPro" id="IPR033205">
    <property type="entry name" value="COP9_CSN8"/>
</dbReference>
<keyword evidence="3" id="KW-0963">Cytoplasm</keyword>